<evidence type="ECO:0008006" key="13">
    <source>
        <dbReference type="Google" id="ProtNLM"/>
    </source>
</evidence>
<dbReference type="AlphaFoldDB" id="A0A0E0ME59"/>
<evidence type="ECO:0000259" key="8">
    <source>
        <dbReference type="Pfam" id="PF18052"/>
    </source>
</evidence>
<keyword evidence="3" id="KW-0677">Repeat</keyword>
<comment type="similarity">
    <text evidence="1">Belongs to the disease resistance NB-LRR family.</text>
</comment>
<dbReference type="InterPro" id="IPR055414">
    <property type="entry name" value="LRR_R13L4/SHOC2-like"/>
</dbReference>
<dbReference type="InterPro" id="IPR002182">
    <property type="entry name" value="NB-ARC"/>
</dbReference>
<evidence type="ECO:0000256" key="2">
    <source>
        <dbReference type="ARBA" id="ARBA00022614"/>
    </source>
</evidence>
<dbReference type="PANTHER" id="PTHR23155:SF972">
    <property type="entry name" value="OS11G0238700 PROTEIN"/>
    <property type="match status" value="1"/>
</dbReference>
<accession>A0A0E0ME59</accession>
<dbReference type="InterPro" id="IPR038005">
    <property type="entry name" value="RX-like_CC"/>
</dbReference>
<keyword evidence="4" id="KW-0547">Nucleotide-binding</keyword>
<dbReference type="InterPro" id="IPR036388">
    <property type="entry name" value="WH-like_DNA-bd_sf"/>
</dbReference>
<dbReference type="Proteomes" id="UP000026962">
    <property type="component" value="Chromosome 11"/>
</dbReference>
<dbReference type="InterPro" id="IPR032675">
    <property type="entry name" value="LRR_dom_sf"/>
</dbReference>
<dbReference type="STRING" id="4537.A0A0E0ME59"/>
<evidence type="ECO:0000259" key="9">
    <source>
        <dbReference type="Pfam" id="PF23559"/>
    </source>
</evidence>
<name>A0A0E0ME59_ORYPU</name>
<dbReference type="SUPFAM" id="SSF52047">
    <property type="entry name" value="RNI-like"/>
    <property type="match status" value="1"/>
</dbReference>
<dbReference type="InterPro" id="IPR041118">
    <property type="entry name" value="Rx_N"/>
</dbReference>
<evidence type="ECO:0000256" key="4">
    <source>
        <dbReference type="ARBA" id="ARBA00022741"/>
    </source>
</evidence>
<dbReference type="GO" id="GO:0043531">
    <property type="term" value="F:ADP binding"/>
    <property type="evidence" value="ECO:0007669"/>
    <property type="project" value="InterPro"/>
</dbReference>
<dbReference type="GO" id="GO:0009626">
    <property type="term" value="P:plant-type hypersensitive response"/>
    <property type="evidence" value="ECO:0007669"/>
    <property type="project" value="UniProtKB-ARBA"/>
</dbReference>
<feature type="domain" description="NB-ARC" evidence="7">
    <location>
        <begin position="194"/>
        <end position="350"/>
    </location>
</feature>
<dbReference type="InterPro" id="IPR044974">
    <property type="entry name" value="Disease_R_plants"/>
</dbReference>
<keyword evidence="6" id="KW-0175">Coiled coil</keyword>
<dbReference type="Gene3D" id="1.10.8.430">
    <property type="entry name" value="Helical domain of apoptotic protease-activating factors"/>
    <property type="match status" value="1"/>
</dbReference>
<dbReference type="GO" id="GO:0002758">
    <property type="term" value="P:innate immune response-activating signaling pathway"/>
    <property type="evidence" value="ECO:0007669"/>
    <property type="project" value="UniProtKB-ARBA"/>
</dbReference>
<dbReference type="Pfam" id="PF23598">
    <property type="entry name" value="LRR_14"/>
    <property type="match status" value="1"/>
</dbReference>
<proteinExistence type="inferred from homology"/>
<evidence type="ECO:0000313" key="11">
    <source>
        <dbReference type="EnsemblPlants" id="OPUNC11G07600.1"/>
    </source>
</evidence>
<protein>
    <recommendedName>
        <fullName evidence="13">AAA+ ATPase domain-containing protein</fullName>
    </recommendedName>
</protein>
<dbReference type="EnsemblPlants" id="OPUNC11G07600.1">
    <property type="protein sequence ID" value="OPUNC11G07600.1"/>
    <property type="gene ID" value="OPUNC11G07600"/>
</dbReference>
<dbReference type="Pfam" id="PF23559">
    <property type="entry name" value="WHD_DRP"/>
    <property type="match status" value="1"/>
</dbReference>
<sequence>MGGVVEQIVMSALTGVMSPLLRKLTNLIEKKYMEVKGVRKKLEQLTKELITIGIALEKYAAMENPDVQVKAWMAEMRELAYDMEDSIDLFTYRIDHEPADTTNGVKRVLHKTLRKVKKFHHRHAFAKEIEELHVLVNEAYERHKRYRIEEGTSSKLHREIDPRLPALYVEKEKLVGIKGPMKEIIKWFGSEEVEPIGQRKIVSIVGQGGLGKTTLANQVYEKIKGQFSFSAFVSVSQKPNMDNLLREWISQIKTNEPTESYSDQQLIDKLRTCLKDERYLVVIDDIWKRSAWKTIQCALPINKHASRIITTTRIKSVAQSCCGASDEGFVYQMKPLNKSDSEILFLTRAFGAEKKCPSQLEGVISDILYKCDGLPLAIITLASLLADKPRTREEWERVLNYIVSTREKDNDLEVMDKILFMSYNDLPHHMKSCLLHLGTFPEDHKIGKDVLLWRWIAEGFITKKQGFTLQEVAESYFYELINRSLVEHIQIMPDGEDEGCRVHDIVLNFIICQSTEENFLAKLDCQDHPSSRKRIRRLLVGNKEENTRAKSQGTMNSSNLRSINIYHVDGRMMSPLSNLPVLRVLNLERCDLRNSYLDCIVSLFHLRYLGLRWSRIDCLPVQIGKLEYLQTLDLRHTSLLVMPESIVQLKRLMRLVGHHLILPDGFGNMESLQELGFLGCCRSSTNLVKFQKDLQLLRNLRVLKVRFLSKGETGKEAMIPSLCKLGGSNLREVYITNCNGSGDCFSDSWCPSPCFLEKFVYKSRCNEHCFSRFPKWIHPTLSRRLTYLDIDVKRMQREDVRILEDLPALIVLHLDIEEALVYGIRISHGAFQCLARLRFCNRFGPGLVFKGEMPKLEWLSLEFGAERAQSTYGSLEVGIRHITSLKHIEFSILVLTDDMEQKIKSSINGQVKMLPQRPQVNIKIVLVPSIK</sequence>
<dbReference type="Pfam" id="PF18052">
    <property type="entry name" value="Rx_N"/>
    <property type="match status" value="1"/>
</dbReference>
<dbReference type="SUPFAM" id="SSF52540">
    <property type="entry name" value="P-loop containing nucleoside triphosphate hydrolases"/>
    <property type="match status" value="1"/>
</dbReference>
<dbReference type="GO" id="GO:0042742">
    <property type="term" value="P:defense response to bacterium"/>
    <property type="evidence" value="ECO:0007669"/>
    <property type="project" value="UniProtKB-ARBA"/>
</dbReference>
<keyword evidence="2" id="KW-0433">Leucine-rich repeat</keyword>
<organism evidence="11">
    <name type="scientific">Oryza punctata</name>
    <name type="common">Red rice</name>
    <dbReference type="NCBI Taxonomy" id="4537"/>
    <lineage>
        <taxon>Eukaryota</taxon>
        <taxon>Viridiplantae</taxon>
        <taxon>Streptophyta</taxon>
        <taxon>Embryophyta</taxon>
        <taxon>Tracheophyta</taxon>
        <taxon>Spermatophyta</taxon>
        <taxon>Magnoliopsida</taxon>
        <taxon>Liliopsida</taxon>
        <taxon>Poales</taxon>
        <taxon>Poaceae</taxon>
        <taxon>BOP clade</taxon>
        <taxon>Oryzoideae</taxon>
        <taxon>Oryzeae</taxon>
        <taxon>Oryzinae</taxon>
        <taxon>Oryza</taxon>
    </lineage>
</organism>
<dbReference type="Gene3D" id="1.20.5.4130">
    <property type="match status" value="1"/>
</dbReference>
<dbReference type="eggNOG" id="KOG4658">
    <property type="taxonomic scope" value="Eukaryota"/>
</dbReference>
<evidence type="ECO:0000259" key="10">
    <source>
        <dbReference type="Pfam" id="PF23598"/>
    </source>
</evidence>
<evidence type="ECO:0000313" key="12">
    <source>
        <dbReference type="Proteomes" id="UP000026962"/>
    </source>
</evidence>
<evidence type="ECO:0000256" key="5">
    <source>
        <dbReference type="ARBA" id="ARBA00022821"/>
    </source>
</evidence>
<dbReference type="InterPro" id="IPR042197">
    <property type="entry name" value="Apaf_helical"/>
</dbReference>
<evidence type="ECO:0000256" key="6">
    <source>
        <dbReference type="ARBA" id="ARBA00023054"/>
    </source>
</evidence>
<dbReference type="Pfam" id="PF00931">
    <property type="entry name" value="NB-ARC"/>
    <property type="match status" value="1"/>
</dbReference>
<dbReference type="InterPro" id="IPR027417">
    <property type="entry name" value="P-loop_NTPase"/>
</dbReference>
<dbReference type="FunFam" id="1.10.10.10:FF:000322">
    <property type="entry name" value="Probable disease resistance protein At1g63360"/>
    <property type="match status" value="1"/>
</dbReference>
<feature type="domain" description="Disease resistance N-terminal" evidence="8">
    <location>
        <begin position="16"/>
        <end position="105"/>
    </location>
</feature>
<reference evidence="11" key="2">
    <citation type="submission" date="2018-05" db="EMBL/GenBank/DDBJ databases">
        <title>OpunRS2 (Oryza punctata Reference Sequence Version 2).</title>
        <authorList>
            <person name="Zhang J."/>
            <person name="Kudrna D."/>
            <person name="Lee S."/>
            <person name="Talag J."/>
            <person name="Welchert J."/>
            <person name="Wing R.A."/>
        </authorList>
    </citation>
    <scope>NUCLEOTIDE SEQUENCE [LARGE SCALE GENOMIC DNA]</scope>
</reference>
<evidence type="ECO:0000256" key="1">
    <source>
        <dbReference type="ARBA" id="ARBA00008894"/>
    </source>
</evidence>
<dbReference type="CDD" id="cd14798">
    <property type="entry name" value="RX-CC_like"/>
    <property type="match status" value="1"/>
</dbReference>
<dbReference type="FunFam" id="3.40.50.300:FF:001091">
    <property type="entry name" value="Probable disease resistance protein At1g61300"/>
    <property type="match status" value="1"/>
</dbReference>
<dbReference type="HOGENOM" id="CLU_000837_25_1_1"/>
<feature type="domain" description="Disease resistance R13L4/SHOC-2-like LRR" evidence="10">
    <location>
        <begin position="560"/>
        <end position="919"/>
    </location>
</feature>
<dbReference type="Gene3D" id="1.10.10.10">
    <property type="entry name" value="Winged helix-like DNA-binding domain superfamily/Winged helix DNA-binding domain"/>
    <property type="match status" value="1"/>
</dbReference>
<keyword evidence="5" id="KW-0611">Plant defense</keyword>
<evidence type="ECO:0000259" key="7">
    <source>
        <dbReference type="Pfam" id="PF00931"/>
    </source>
</evidence>
<dbReference type="OMA" id="VKKFHHR"/>
<dbReference type="PANTHER" id="PTHR23155">
    <property type="entry name" value="DISEASE RESISTANCE PROTEIN RP"/>
    <property type="match status" value="1"/>
</dbReference>
<reference evidence="11" key="1">
    <citation type="submission" date="2015-04" db="UniProtKB">
        <authorList>
            <consortium name="EnsemblPlants"/>
        </authorList>
    </citation>
    <scope>IDENTIFICATION</scope>
</reference>
<keyword evidence="12" id="KW-1185">Reference proteome</keyword>
<dbReference type="Gramene" id="OPUNC11G07600.1">
    <property type="protein sequence ID" value="OPUNC11G07600.1"/>
    <property type="gene ID" value="OPUNC11G07600"/>
</dbReference>
<feature type="domain" description="Disease resistance protein winged helix" evidence="9">
    <location>
        <begin position="440"/>
        <end position="510"/>
    </location>
</feature>
<dbReference type="PRINTS" id="PR00364">
    <property type="entry name" value="DISEASERSIST"/>
</dbReference>
<evidence type="ECO:0000256" key="3">
    <source>
        <dbReference type="ARBA" id="ARBA00022737"/>
    </source>
</evidence>
<dbReference type="Gene3D" id="3.40.50.300">
    <property type="entry name" value="P-loop containing nucleotide triphosphate hydrolases"/>
    <property type="match status" value="1"/>
</dbReference>
<dbReference type="Gene3D" id="3.80.10.10">
    <property type="entry name" value="Ribonuclease Inhibitor"/>
    <property type="match status" value="1"/>
</dbReference>
<dbReference type="InterPro" id="IPR058922">
    <property type="entry name" value="WHD_DRP"/>
</dbReference>